<protein>
    <submittedName>
        <fullName evidence="1">LuxR family transcriptional regulator</fullName>
    </submittedName>
</protein>
<dbReference type="InterPro" id="IPR014710">
    <property type="entry name" value="RmlC-like_jellyroll"/>
</dbReference>
<accession>A0A918LE87</accession>
<dbReference type="InterPro" id="IPR011051">
    <property type="entry name" value="RmlC_Cupin_sf"/>
</dbReference>
<dbReference type="PANTHER" id="PTHR37694">
    <property type="entry name" value="SLR8022 PROTEIN"/>
    <property type="match status" value="1"/>
</dbReference>
<name>A0A918LE87_9PSEU</name>
<dbReference type="EMBL" id="BMRB01000002">
    <property type="protein sequence ID" value="GGS35083.1"/>
    <property type="molecule type" value="Genomic_DNA"/>
</dbReference>
<dbReference type="Gene3D" id="2.60.120.10">
    <property type="entry name" value="Jelly Rolls"/>
    <property type="match status" value="1"/>
</dbReference>
<evidence type="ECO:0000313" key="1">
    <source>
        <dbReference type="EMBL" id="GGS35083.1"/>
    </source>
</evidence>
<reference evidence="1" key="1">
    <citation type="journal article" date="2014" name="Int. J. Syst. Evol. Microbiol.">
        <title>Complete genome sequence of Corynebacterium casei LMG S-19264T (=DSM 44701T), isolated from a smear-ripened cheese.</title>
        <authorList>
            <consortium name="US DOE Joint Genome Institute (JGI-PGF)"/>
            <person name="Walter F."/>
            <person name="Albersmeier A."/>
            <person name="Kalinowski J."/>
            <person name="Ruckert C."/>
        </authorList>
    </citation>
    <scope>NUCLEOTIDE SEQUENCE</scope>
    <source>
        <strain evidence="1">JCM 3276</strain>
    </source>
</reference>
<evidence type="ECO:0000313" key="2">
    <source>
        <dbReference type="Proteomes" id="UP000660680"/>
    </source>
</evidence>
<keyword evidence="2" id="KW-1185">Reference proteome</keyword>
<dbReference type="Proteomes" id="UP000660680">
    <property type="component" value="Unassembled WGS sequence"/>
</dbReference>
<comment type="caution">
    <text evidence="1">The sequence shown here is derived from an EMBL/GenBank/DDBJ whole genome shotgun (WGS) entry which is preliminary data.</text>
</comment>
<sequence length="112" mass="11956">MTDHPDVAPVTELAAALLDEARRAPAHRAAKTLVSNQVQRATLIALTEGAELAEHNAPPAATLHVLSGQVRLHTQDESWELAEGHLAPVPPRRHGVLARTDAVVLLTVAMCE</sequence>
<dbReference type="PANTHER" id="PTHR37694:SF1">
    <property type="entry name" value="SLR8022 PROTEIN"/>
    <property type="match status" value="1"/>
</dbReference>
<dbReference type="SUPFAM" id="SSF51182">
    <property type="entry name" value="RmlC-like cupins"/>
    <property type="match status" value="1"/>
</dbReference>
<dbReference type="AlphaFoldDB" id="A0A918LE87"/>
<gene>
    <name evidence="1" type="ORF">GCM10010171_32060</name>
</gene>
<reference evidence="1" key="2">
    <citation type="submission" date="2020-09" db="EMBL/GenBank/DDBJ databases">
        <authorList>
            <person name="Sun Q."/>
            <person name="Ohkuma M."/>
        </authorList>
    </citation>
    <scope>NUCLEOTIDE SEQUENCE</scope>
    <source>
        <strain evidence="1">JCM 3276</strain>
    </source>
</reference>
<proteinExistence type="predicted"/>
<organism evidence="1 2">
    <name type="scientific">Actinokineospora fastidiosa</name>
    <dbReference type="NCBI Taxonomy" id="1816"/>
    <lineage>
        <taxon>Bacteria</taxon>
        <taxon>Bacillati</taxon>
        <taxon>Actinomycetota</taxon>
        <taxon>Actinomycetes</taxon>
        <taxon>Pseudonocardiales</taxon>
        <taxon>Pseudonocardiaceae</taxon>
        <taxon>Actinokineospora</taxon>
    </lineage>
</organism>